<dbReference type="SUPFAM" id="SSF56420">
    <property type="entry name" value="Peptide deformylase"/>
    <property type="match status" value="1"/>
</dbReference>
<keyword evidence="6" id="KW-1185">Reference proteome</keyword>
<keyword evidence="4" id="KW-0408">Iron</keyword>
<dbReference type="Gene3D" id="3.90.45.10">
    <property type="entry name" value="Peptide deformylase"/>
    <property type="match status" value="1"/>
</dbReference>
<dbReference type="PIRSF" id="PIRSF004749">
    <property type="entry name" value="Pep_def"/>
    <property type="match status" value="1"/>
</dbReference>
<keyword evidence="4" id="KW-0648">Protein biosynthesis</keyword>
<proteinExistence type="inferred from homology"/>
<dbReference type="PRINTS" id="PR01576">
    <property type="entry name" value="PDEFORMYLASE"/>
</dbReference>
<dbReference type="InterPro" id="IPR036821">
    <property type="entry name" value="Peptide_deformylase_sf"/>
</dbReference>
<keyword evidence="2 4" id="KW-0479">Metal-binding</keyword>
<dbReference type="HAMAP" id="MF_00163">
    <property type="entry name" value="Pep_deformylase"/>
    <property type="match status" value="1"/>
</dbReference>
<reference evidence="5 6" key="1">
    <citation type="submission" date="2012-02" db="EMBL/GenBank/DDBJ databases">
        <title>Improved High-Quality Draft genome of Joostella marina DSM 19592.</title>
        <authorList>
            <consortium name="US DOE Joint Genome Institute (JGI-PGF)"/>
            <person name="Lucas S."/>
            <person name="Copeland A."/>
            <person name="Lapidus A."/>
            <person name="Bruce D."/>
            <person name="Goodwin L."/>
            <person name="Pitluck S."/>
            <person name="Peters L."/>
            <person name="Chertkov O."/>
            <person name="Ovchinnikova G."/>
            <person name="Kyrpides N."/>
            <person name="Mavromatis K."/>
            <person name="Detter J.C."/>
            <person name="Han C."/>
            <person name="Land M."/>
            <person name="Hauser L."/>
            <person name="Markowitz V."/>
            <person name="Cheng J.-F."/>
            <person name="Hugenholtz P."/>
            <person name="Woyke T."/>
            <person name="Wu D."/>
            <person name="Tindall B."/>
            <person name="Brambilla E."/>
            <person name="Klenk H.-P."/>
            <person name="Eisen J.A."/>
        </authorList>
    </citation>
    <scope>NUCLEOTIDE SEQUENCE [LARGE SCALE GENOMIC DNA]</scope>
    <source>
        <strain evidence="5 6">DSM 19592</strain>
    </source>
</reference>
<dbReference type="STRING" id="926559.JoomaDRAFT_3234"/>
<dbReference type="GO" id="GO:0006412">
    <property type="term" value="P:translation"/>
    <property type="evidence" value="ECO:0007669"/>
    <property type="project" value="UniProtKB-UniRule"/>
</dbReference>
<dbReference type="CDD" id="cd00487">
    <property type="entry name" value="Pep_deformylase"/>
    <property type="match status" value="1"/>
</dbReference>
<dbReference type="NCBIfam" id="TIGR00079">
    <property type="entry name" value="pept_deformyl"/>
    <property type="match status" value="1"/>
</dbReference>
<comment type="catalytic activity">
    <reaction evidence="4">
        <text>N-terminal N-formyl-L-methionyl-[peptide] + H2O = N-terminal L-methionyl-[peptide] + formate</text>
        <dbReference type="Rhea" id="RHEA:24420"/>
        <dbReference type="Rhea" id="RHEA-COMP:10639"/>
        <dbReference type="Rhea" id="RHEA-COMP:10640"/>
        <dbReference type="ChEBI" id="CHEBI:15377"/>
        <dbReference type="ChEBI" id="CHEBI:15740"/>
        <dbReference type="ChEBI" id="CHEBI:49298"/>
        <dbReference type="ChEBI" id="CHEBI:64731"/>
        <dbReference type="EC" id="3.5.1.88"/>
    </reaction>
</comment>
<evidence type="ECO:0000313" key="5">
    <source>
        <dbReference type="EMBL" id="EIJ40180.1"/>
    </source>
</evidence>
<keyword evidence="3 4" id="KW-0378">Hydrolase</keyword>
<dbReference type="OrthoDB" id="9784988at2"/>
<feature type="binding site" evidence="4">
    <location>
        <position position="151"/>
    </location>
    <ligand>
        <name>Fe cation</name>
        <dbReference type="ChEBI" id="CHEBI:24875"/>
    </ligand>
</feature>
<evidence type="ECO:0000256" key="4">
    <source>
        <dbReference type="HAMAP-Rule" id="MF_00163"/>
    </source>
</evidence>
<dbReference type="NCBIfam" id="NF001159">
    <property type="entry name" value="PRK00150.1-3"/>
    <property type="match status" value="1"/>
</dbReference>
<dbReference type="RefSeq" id="WP_008614233.1">
    <property type="nucleotide sequence ID" value="NZ_JH651379.1"/>
</dbReference>
<sequence length="196" mass="22502">MILPIVAYGDPVLRKVAKDIPKDYPKLDVLIENMFETMYNAYGVGLAAPQIGLPIRLFVIDATAFADDDELSEKEKEQLTGFKKVFINPTIIEETGEEWTFNEGCLSIPDIREDVTRNAIIKIEYYDADFNKHIEEFDGLAARVIQHEYDHIEGVLFTDKLSSLKKRLLKRKLTSISKGKIKIDYKMRFPDAKKAR</sequence>
<accession>I3C987</accession>
<evidence type="ECO:0000256" key="1">
    <source>
        <dbReference type="ARBA" id="ARBA00010759"/>
    </source>
</evidence>
<comment type="cofactor">
    <cofactor evidence="4">
        <name>Fe(2+)</name>
        <dbReference type="ChEBI" id="CHEBI:29033"/>
    </cofactor>
    <text evidence="4">Binds 1 Fe(2+) ion.</text>
</comment>
<dbReference type="EC" id="3.5.1.88" evidence="4"/>
<evidence type="ECO:0000256" key="3">
    <source>
        <dbReference type="ARBA" id="ARBA00022801"/>
    </source>
</evidence>
<dbReference type="AlphaFoldDB" id="I3C987"/>
<dbReference type="InterPro" id="IPR023635">
    <property type="entry name" value="Peptide_deformylase"/>
</dbReference>
<evidence type="ECO:0000256" key="2">
    <source>
        <dbReference type="ARBA" id="ARBA00022723"/>
    </source>
</evidence>
<evidence type="ECO:0000313" key="6">
    <source>
        <dbReference type="Proteomes" id="UP000004690"/>
    </source>
</evidence>
<dbReference type="Pfam" id="PF01327">
    <property type="entry name" value="Pep_deformylase"/>
    <property type="match status" value="1"/>
</dbReference>
<dbReference type="EMBL" id="JH651379">
    <property type="protein sequence ID" value="EIJ40180.1"/>
    <property type="molecule type" value="Genomic_DNA"/>
</dbReference>
<dbReference type="Proteomes" id="UP000004690">
    <property type="component" value="Unassembled WGS sequence"/>
</dbReference>
<comment type="function">
    <text evidence="4">Removes the formyl group from the N-terminal Met of newly synthesized proteins. Requires at least a dipeptide for an efficient rate of reaction. N-terminal L-methionine is a prerequisite for activity but the enzyme has broad specificity at other positions.</text>
</comment>
<comment type="similarity">
    <text evidence="1 4">Belongs to the polypeptide deformylase family.</text>
</comment>
<feature type="binding site" evidence="4">
    <location>
        <position position="105"/>
    </location>
    <ligand>
        <name>Fe cation</name>
        <dbReference type="ChEBI" id="CHEBI:24875"/>
    </ligand>
</feature>
<name>I3C987_9FLAO</name>
<dbReference type="eggNOG" id="COG0242">
    <property type="taxonomic scope" value="Bacteria"/>
</dbReference>
<feature type="binding site" evidence="4">
    <location>
        <position position="147"/>
    </location>
    <ligand>
        <name>Fe cation</name>
        <dbReference type="ChEBI" id="CHEBI:24875"/>
    </ligand>
</feature>
<dbReference type="GO" id="GO:0042586">
    <property type="term" value="F:peptide deformylase activity"/>
    <property type="evidence" value="ECO:0007669"/>
    <property type="project" value="UniProtKB-UniRule"/>
</dbReference>
<dbReference type="PANTHER" id="PTHR10458:SF22">
    <property type="entry name" value="PEPTIDE DEFORMYLASE"/>
    <property type="match status" value="1"/>
</dbReference>
<protein>
    <recommendedName>
        <fullName evidence="4">Peptide deformylase</fullName>
        <shortName evidence="4">PDF</shortName>
        <ecNumber evidence="4">3.5.1.88</ecNumber>
    </recommendedName>
    <alternativeName>
        <fullName evidence="4">Polypeptide deformylase</fullName>
    </alternativeName>
</protein>
<dbReference type="GO" id="GO:0046872">
    <property type="term" value="F:metal ion binding"/>
    <property type="evidence" value="ECO:0007669"/>
    <property type="project" value="UniProtKB-KW"/>
</dbReference>
<dbReference type="PANTHER" id="PTHR10458">
    <property type="entry name" value="PEPTIDE DEFORMYLASE"/>
    <property type="match status" value="1"/>
</dbReference>
<organism evidence="5 6">
    <name type="scientific">Galbibacter orientalis DSM 19592</name>
    <dbReference type="NCBI Taxonomy" id="926559"/>
    <lineage>
        <taxon>Bacteria</taxon>
        <taxon>Pseudomonadati</taxon>
        <taxon>Bacteroidota</taxon>
        <taxon>Flavobacteriia</taxon>
        <taxon>Flavobacteriales</taxon>
        <taxon>Flavobacteriaceae</taxon>
        <taxon>Galbibacter</taxon>
    </lineage>
</organism>
<feature type="active site" evidence="4">
    <location>
        <position position="148"/>
    </location>
</feature>
<dbReference type="HOGENOM" id="CLU_061901_2_0_10"/>
<gene>
    <name evidence="4" type="primary">def</name>
    <name evidence="5" type="ORF">JoomaDRAFT_3234</name>
</gene>